<reference evidence="2" key="1">
    <citation type="submission" date="2022-05" db="EMBL/GenBank/DDBJ databases">
        <title>Schlegelella sp. nov., isolated from mangrove soil.</title>
        <authorList>
            <person name="Liu Y."/>
            <person name="Ge X."/>
            <person name="Liu W."/>
        </authorList>
    </citation>
    <scope>NUCLEOTIDE SEQUENCE</scope>
    <source>
        <strain evidence="2">S2-27</strain>
    </source>
</reference>
<sequence>MGIQHVNFARRGISFGGGVAILCAGALCAAWALKAWDNADHQTSQLTTEMAALRAAQQQDGSRLEPAAHLVARYPEASRALQIDWQRIFTALEAPLPEGIRLESVAPDVAAGTIRIAGQADTMAGASDYLARLTMAGLSQVRLVSHQALDPAAPSGPIRFALVARWNEHAR</sequence>
<feature type="transmembrane region" description="Helical" evidence="1">
    <location>
        <begin position="12"/>
        <end position="33"/>
    </location>
</feature>
<keyword evidence="1" id="KW-1133">Transmembrane helix</keyword>
<evidence type="ECO:0000313" key="3">
    <source>
        <dbReference type="Proteomes" id="UP001165541"/>
    </source>
</evidence>
<protein>
    <submittedName>
        <fullName evidence="2">PilN domain-containing protein</fullName>
    </submittedName>
</protein>
<dbReference type="RefSeq" id="WP_251780044.1">
    <property type="nucleotide sequence ID" value="NZ_JAMKFE010000012.1"/>
</dbReference>
<accession>A0ABT0YS56</accession>
<proteinExistence type="predicted"/>
<dbReference type="Proteomes" id="UP001165541">
    <property type="component" value="Unassembled WGS sequence"/>
</dbReference>
<keyword evidence="1" id="KW-0812">Transmembrane</keyword>
<evidence type="ECO:0000313" key="2">
    <source>
        <dbReference type="EMBL" id="MCM5681565.1"/>
    </source>
</evidence>
<evidence type="ECO:0000256" key="1">
    <source>
        <dbReference type="SAM" id="Phobius"/>
    </source>
</evidence>
<name>A0ABT0YS56_9BURK</name>
<organism evidence="2 3">
    <name type="scientific">Caldimonas mangrovi</name>
    <dbReference type="NCBI Taxonomy" id="2944811"/>
    <lineage>
        <taxon>Bacteria</taxon>
        <taxon>Pseudomonadati</taxon>
        <taxon>Pseudomonadota</taxon>
        <taxon>Betaproteobacteria</taxon>
        <taxon>Burkholderiales</taxon>
        <taxon>Sphaerotilaceae</taxon>
        <taxon>Caldimonas</taxon>
    </lineage>
</organism>
<keyword evidence="3" id="KW-1185">Reference proteome</keyword>
<comment type="caution">
    <text evidence="2">The sequence shown here is derived from an EMBL/GenBank/DDBJ whole genome shotgun (WGS) entry which is preliminary data.</text>
</comment>
<dbReference type="EMBL" id="JAMKFE010000012">
    <property type="protein sequence ID" value="MCM5681565.1"/>
    <property type="molecule type" value="Genomic_DNA"/>
</dbReference>
<gene>
    <name evidence="2" type="ORF">M8A51_18730</name>
</gene>
<keyword evidence="1" id="KW-0472">Membrane</keyword>